<feature type="domain" description="DUF4795" evidence="2">
    <location>
        <begin position="681"/>
        <end position="876"/>
    </location>
</feature>
<name>A0AAD7YX87_MYTSE</name>
<evidence type="ECO:0000313" key="4">
    <source>
        <dbReference type="Proteomes" id="UP001231518"/>
    </source>
</evidence>
<feature type="region of interest" description="Disordered" evidence="1">
    <location>
        <begin position="507"/>
        <end position="564"/>
    </location>
</feature>
<dbReference type="EMBL" id="JARGEI010000004">
    <property type="protein sequence ID" value="KAJ8732790.1"/>
    <property type="molecule type" value="Genomic_DNA"/>
</dbReference>
<feature type="compositionally biased region" description="Polar residues" evidence="1">
    <location>
        <begin position="239"/>
        <end position="263"/>
    </location>
</feature>
<feature type="region of interest" description="Disordered" evidence="1">
    <location>
        <begin position="85"/>
        <end position="163"/>
    </location>
</feature>
<dbReference type="AlphaFoldDB" id="A0AAD7YX87"/>
<evidence type="ECO:0000256" key="1">
    <source>
        <dbReference type="SAM" id="MobiDB-lite"/>
    </source>
</evidence>
<feature type="region of interest" description="Disordered" evidence="1">
    <location>
        <begin position="876"/>
        <end position="898"/>
    </location>
</feature>
<comment type="caution">
    <text evidence="3">The sequence shown here is derived from an EMBL/GenBank/DDBJ whole genome shotgun (WGS) entry which is preliminary data.</text>
</comment>
<reference evidence="3" key="1">
    <citation type="submission" date="2023-03" db="EMBL/GenBank/DDBJ databases">
        <title>Chromosome-level genomes of two armyworms, Mythimna separata and Mythimna loreyi, provide insights into the biosynthesis and reception of sex pheromones.</title>
        <authorList>
            <person name="Zhao H."/>
        </authorList>
    </citation>
    <scope>NUCLEOTIDE SEQUENCE</scope>
    <source>
        <strain evidence="3">BeijingLab</strain>
        <tissue evidence="3">Pupa</tissue>
    </source>
</reference>
<protein>
    <recommendedName>
        <fullName evidence="2">DUF4795 domain-containing protein</fullName>
    </recommendedName>
</protein>
<proteinExistence type="predicted"/>
<feature type="compositionally biased region" description="Basic residues" evidence="1">
    <location>
        <begin position="85"/>
        <end position="96"/>
    </location>
</feature>
<dbReference type="Proteomes" id="UP001231518">
    <property type="component" value="Chromosome 6"/>
</dbReference>
<feature type="compositionally biased region" description="Low complexity" evidence="1">
    <location>
        <begin position="264"/>
        <end position="321"/>
    </location>
</feature>
<organism evidence="3 4">
    <name type="scientific">Mythimna separata</name>
    <name type="common">Oriental armyworm</name>
    <name type="synonym">Pseudaletia separata</name>
    <dbReference type="NCBI Taxonomy" id="271217"/>
    <lineage>
        <taxon>Eukaryota</taxon>
        <taxon>Metazoa</taxon>
        <taxon>Ecdysozoa</taxon>
        <taxon>Arthropoda</taxon>
        <taxon>Hexapoda</taxon>
        <taxon>Insecta</taxon>
        <taxon>Pterygota</taxon>
        <taxon>Neoptera</taxon>
        <taxon>Endopterygota</taxon>
        <taxon>Lepidoptera</taxon>
        <taxon>Glossata</taxon>
        <taxon>Ditrysia</taxon>
        <taxon>Noctuoidea</taxon>
        <taxon>Noctuidae</taxon>
        <taxon>Noctuinae</taxon>
        <taxon>Hadenini</taxon>
        <taxon>Mythimna</taxon>
    </lineage>
</organism>
<gene>
    <name evidence="3" type="ORF">PYW07_015389</name>
</gene>
<evidence type="ECO:0000313" key="3">
    <source>
        <dbReference type="EMBL" id="KAJ8732790.1"/>
    </source>
</evidence>
<evidence type="ECO:0000259" key="2">
    <source>
        <dbReference type="Pfam" id="PF16043"/>
    </source>
</evidence>
<sequence length="1017" mass="110920">MSMSSEHAPAPEIMNVRQIIEYAFGDFERNAVNFRLVQTVLFLIARQLRLLERRVELQFGPLVPLILPSESTLSVTEVKIHAMQKKKITGKKKTRGARTGASKFAKGKAGGSTSTGTDKTSTDKTSSDKTSTEKTSSDKTSTEKTSTDKTSSMDKTTSTDISGKKTSFIEKETTTSTDITYSGKTTTTPDKTSTDVTTLTDLTYSGRTTTSGEKTSTDYTTSTFTSTGQTTTSGEKTSADVTTSTFTSSGKTATSGEKTSADVTTSTFTSSGKTTTSGEKTSTDATTSTFTSSGITGSSAEKTTTDKSTSTGKGSSSRTTSFDIQKPGHYHDKLTAWEEQRERELRIIHQRADSHEEGKKTPTPMASLSSIPEEAQYEKLLVVKTVPSKEARAGETIDGQKRTPEISVVTQEQFEGLADIVRLLQKKFLPGSPEFPKHDELMEALRRGASLTDAMSVLQLSARLDATEKALGTMMSMVTELAVATPGLELDRESRAYLGLDAKPEKKRHEFVPGKRTKGKEKGGKTSPGFGVPSTQIETSDTVAGGTETETTPGQSSKSPEADESKLDNYVTFYDLQNAATDLYEDIMKQTQTLTSRTNYTAETAYKVSTKLEAKLDASVDVFVKMAVLENAVKQYAEQINLLDTGLSTQMTNYQEQLTQMQHDLEVGLDNMAEVFGNTGGDIEAVTELHSHFADLQTELENMAFRQKQFRDAQESTSYDLETIWKEIEGLRDLKSNRDEVADALRDKAGIADLNGLVSIQQFEAVRGDLEKRIAAAYDTFNNQEYVWQGAIDDMLKILYDKADVIQLHGLNDEIQKNLNILRERIKLVADIVGEPKSAATSKRVFRDSACIACGTPAHMDMEEPVKVPALPKIHSAKHPTEASEAESRTIGGGDSRPCYPDLPIPHPIDPRSHICKRYCGGSHTVITEGLNRAPPSLVVNKPQRPGHTAPGTDGKLYMVDEKSTKLPCLPCNINKPTPVPAPAPESPLPGSFHSTMEVKNLSLTPPAQDTSYKSYY</sequence>
<feature type="compositionally biased region" description="Basic and acidic residues" evidence="1">
    <location>
        <begin position="879"/>
        <end position="888"/>
    </location>
</feature>
<dbReference type="PANTHER" id="PTHR47080:SF1">
    <property type="entry name" value="CHROMOSOME 16 OPEN READING FRAME 96"/>
    <property type="match status" value="1"/>
</dbReference>
<feature type="compositionally biased region" description="Low complexity" evidence="1">
    <location>
        <begin position="217"/>
        <end position="236"/>
    </location>
</feature>
<feature type="region of interest" description="Disordered" evidence="1">
    <location>
        <begin position="935"/>
        <end position="955"/>
    </location>
</feature>
<feature type="compositionally biased region" description="Low complexity" evidence="1">
    <location>
        <begin position="148"/>
        <end position="160"/>
    </location>
</feature>
<accession>A0AAD7YX87</accession>
<feature type="compositionally biased region" description="Polar residues" evidence="1">
    <location>
        <begin position="533"/>
        <end position="559"/>
    </location>
</feature>
<feature type="region of interest" description="Disordered" evidence="1">
    <location>
        <begin position="208"/>
        <end position="327"/>
    </location>
</feature>
<feature type="compositionally biased region" description="Basic and acidic residues" evidence="1">
    <location>
        <begin position="120"/>
        <end position="147"/>
    </location>
</feature>
<keyword evidence="4" id="KW-1185">Reference proteome</keyword>
<dbReference type="InterPro" id="IPR032013">
    <property type="entry name" value="DUF4795"/>
</dbReference>
<dbReference type="PANTHER" id="PTHR47080">
    <property type="entry name" value="CHROMOSOME 16 OPEN READING FRAME 96"/>
    <property type="match status" value="1"/>
</dbReference>
<dbReference type="Pfam" id="PF16043">
    <property type="entry name" value="DUF4795"/>
    <property type="match status" value="1"/>
</dbReference>